<comment type="cofactor">
    <cofactor evidence="1">
        <name>Zn(2+)</name>
        <dbReference type="ChEBI" id="CHEBI:29105"/>
    </cofactor>
</comment>
<dbReference type="InterPro" id="IPR018497">
    <property type="entry name" value="Peptidase_M13_C"/>
</dbReference>
<gene>
    <name evidence="11" type="primary">LOC113790621</name>
</gene>
<evidence type="ECO:0000259" key="8">
    <source>
        <dbReference type="Pfam" id="PF01431"/>
    </source>
</evidence>
<reference evidence="11" key="1">
    <citation type="submission" date="2025-08" db="UniProtKB">
        <authorList>
            <consortium name="RefSeq"/>
        </authorList>
    </citation>
    <scope>IDENTIFICATION</scope>
    <source>
        <strain evidence="11">Airmid</strain>
    </source>
</reference>
<keyword evidence="5" id="KW-0378">Hydrolase</keyword>
<dbReference type="InterPro" id="IPR042089">
    <property type="entry name" value="Peptidase_M13_dom_2"/>
</dbReference>
<sequence length="473" mass="56105">MSREKYEKIFDEVIELKKKIANIVEKTTPVTVTYRVESFLKHIRLNWKSFFEIISTLNTEQSLKHSNIIGDNDFILVYHSDAIRKTLEVIQKTSKHVVFNYFWLKALSYWWNEVQPKNQDSCYRIFDSAEFPLILAINRLYVDYSLKNGSKSKLVHMFHQLKRSAIESMEKNTIIDEKTRQRAIEKLRNIIDIIGFPEWLIIDEHLDDFYGIHGSLDSLIAHHYCISYIRLMRYFKYQMFRIMKNKDFSFREINFSPLMANAFYNRHRNSIEIEPTLLKLPLFDAELPFYVNYAKLGSIIAHEITHSFDKEGINYDKNGVFQEWWTNKSLRNFENRTQCFIEQYRNYSEHSYGLWRNNSTLSEDIADNGGLRLAYMAYQNELKSVPNLGKQPQLLPRLVDKKMTVDQIFFLSLAQIECGVLTNVQLKDLINKHYHSPPESRVNLCMQNFDKFAESFNCSMGSPMNPKKRCLLW</sequence>
<keyword evidence="4" id="KW-0479">Metal-binding</keyword>
<dbReference type="GO" id="GO:0004222">
    <property type="term" value="F:metalloendopeptidase activity"/>
    <property type="evidence" value="ECO:0007669"/>
    <property type="project" value="InterPro"/>
</dbReference>
<dbReference type="InParanoid" id="A0A6P6XRL6"/>
<dbReference type="RefSeq" id="XP_027196117.1">
    <property type="nucleotide sequence ID" value="XM_027340316.1"/>
</dbReference>
<organism evidence="10 11">
    <name type="scientific">Dermatophagoides pteronyssinus</name>
    <name type="common">European house dust mite</name>
    <dbReference type="NCBI Taxonomy" id="6956"/>
    <lineage>
        <taxon>Eukaryota</taxon>
        <taxon>Metazoa</taxon>
        <taxon>Ecdysozoa</taxon>
        <taxon>Arthropoda</taxon>
        <taxon>Chelicerata</taxon>
        <taxon>Arachnida</taxon>
        <taxon>Acari</taxon>
        <taxon>Acariformes</taxon>
        <taxon>Sarcoptiformes</taxon>
        <taxon>Astigmata</taxon>
        <taxon>Psoroptidia</taxon>
        <taxon>Analgoidea</taxon>
        <taxon>Pyroglyphidae</taxon>
        <taxon>Dermatophagoidinae</taxon>
        <taxon>Dermatophagoides</taxon>
    </lineage>
</organism>
<evidence type="ECO:0000256" key="3">
    <source>
        <dbReference type="ARBA" id="ARBA00022670"/>
    </source>
</evidence>
<dbReference type="AlphaFoldDB" id="A0A6P6XRL6"/>
<dbReference type="PANTHER" id="PTHR11733">
    <property type="entry name" value="ZINC METALLOPROTEASE FAMILY M13 NEPRILYSIN-RELATED"/>
    <property type="match status" value="1"/>
</dbReference>
<dbReference type="InterPro" id="IPR024079">
    <property type="entry name" value="MetalloPept_cat_dom_sf"/>
</dbReference>
<proteinExistence type="inferred from homology"/>
<dbReference type="SUPFAM" id="SSF55486">
    <property type="entry name" value="Metalloproteases ('zincins'), catalytic domain"/>
    <property type="match status" value="1"/>
</dbReference>
<protein>
    <submittedName>
        <fullName evidence="11">Neprilysin-1-like</fullName>
    </submittedName>
</protein>
<accession>A0A6P6XRL6</accession>
<evidence type="ECO:0000256" key="5">
    <source>
        <dbReference type="ARBA" id="ARBA00022801"/>
    </source>
</evidence>
<keyword evidence="6" id="KW-0862">Zinc</keyword>
<dbReference type="InterPro" id="IPR000718">
    <property type="entry name" value="Peptidase_M13"/>
</dbReference>
<dbReference type="GO" id="GO:0046872">
    <property type="term" value="F:metal ion binding"/>
    <property type="evidence" value="ECO:0007669"/>
    <property type="project" value="UniProtKB-KW"/>
</dbReference>
<dbReference type="Pfam" id="PF01431">
    <property type="entry name" value="Peptidase_M13"/>
    <property type="match status" value="1"/>
</dbReference>
<keyword evidence="3" id="KW-0645">Protease</keyword>
<evidence type="ECO:0000256" key="6">
    <source>
        <dbReference type="ARBA" id="ARBA00022833"/>
    </source>
</evidence>
<evidence type="ECO:0000256" key="2">
    <source>
        <dbReference type="ARBA" id="ARBA00007357"/>
    </source>
</evidence>
<dbReference type="InterPro" id="IPR008753">
    <property type="entry name" value="Peptidase_M13_N"/>
</dbReference>
<evidence type="ECO:0000259" key="9">
    <source>
        <dbReference type="Pfam" id="PF05649"/>
    </source>
</evidence>
<dbReference type="CDD" id="cd08662">
    <property type="entry name" value="M13"/>
    <property type="match status" value="1"/>
</dbReference>
<dbReference type="PRINTS" id="PR00786">
    <property type="entry name" value="NEPRILYSIN"/>
</dbReference>
<evidence type="ECO:0000313" key="11">
    <source>
        <dbReference type="RefSeq" id="XP_027196117.1"/>
    </source>
</evidence>
<dbReference type="PANTHER" id="PTHR11733:SF167">
    <property type="entry name" value="FI17812P1-RELATED"/>
    <property type="match status" value="1"/>
</dbReference>
<dbReference type="Pfam" id="PF05649">
    <property type="entry name" value="Peptidase_M13_N"/>
    <property type="match status" value="1"/>
</dbReference>
<dbReference type="OrthoDB" id="6506552at2759"/>
<feature type="domain" description="Peptidase M13 N-terminal" evidence="9">
    <location>
        <begin position="4"/>
        <end position="197"/>
    </location>
</feature>
<dbReference type="OMA" id="NTHYESA"/>
<dbReference type="PROSITE" id="PS51885">
    <property type="entry name" value="NEPRILYSIN"/>
    <property type="match status" value="1"/>
</dbReference>
<dbReference type="GO" id="GO:0016485">
    <property type="term" value="P:protein processing"/>
    <property type="evidence" value="ECO:0007669"/>
    <property type="project" value="TreeGrafter"/>
</dbReference>
<dbReference type="Gene3D" id="1.10.1380.10">
    <property type="entry name" value="Neutral endopeptidase , domain2"/>
    <property type="match status" value="1"/>
</dbReference>
<evidence type="ECO:0000256" key="1">
    <source>
        <dbReference type="ARBA" id="ARBA00001947"/>
    </source>
</evidence>
<name>A0A6P6XRL6_DERPT</name>
<comment type="similarity">
    <text evidence="2">Belongs to the peptidase M13 family.</text>
</comment>
<dbReference type="Proteomes" id="UP000515146">
    <property type="component" value="Unplaced"/>
</dbReference>
<dbReference type="KEGG" id="dpte:113790621"/>
<evidence type="ECO:0000256" key="4">
    <source>
        <dbReference type="ARBA" id="ARBA00022723"/>
    </source>
</evidence>
<evidence type="ECO:0000256" key="7">
    <source>
        <dbReference type="ARBA" id="ARBA00023049"/>
    </source>
</evidence>
<evidence type="ECO:0000313" key="10">
    <source>
        <dbReference type="Proteomes" id="UP000515146"/>
    </source>
</evidence>
<keyword evidence="10" id="KW-1185">Reference proteome</keyword>
<feature type="domain" description="Peptidase M13 C-terminal" evidence="8">
    <location>
        <begin position="261"/>
        <end position="470"/>
    </location>
</feature>
<dbReference type="GO" id="GO:0005886">
    <property type="term" value="C:plasma membrane"/>
    <property type="evidence" value="ECO:0007669"/>
    <property type="project" value="TreeGrafter"/>
</dbReference>
<dbReference type="Gene3D" id="3.40.390.10">
    <property type="entry name" value="Collagenase (Catalytic Domain)"/>
    <property type="match status" value="1"/>
</dbReference>
<keyword evidence="7" id="KW-0482">Metalloprotease</keyword>